<name>A0A452Z7E9_AEGTS</name>
<reference evidence="2" key="1">
    <citation type="journal article" date="2014" name="Science">
        <title>Ancient hybridizations among the ancestral genomes of bread wheat.</title>
        <authorList>
            <consortium name="International Wheat Genome Sequencing Consortium,"/>
            <person name="Marcussen T."/>
            <person name="Sandve S.R."/>
            <person name="Heier L."/>
            <person name="Spannagl M."/>
            <person name="Pfeifer M."/>
            <person name="Jakobsen K.S."/>
            <person name="Wulff B.B."/>
            <person name="Steuernagel B."/>
            <person name="Mayer K.F."/>
            <person name="Olsen O.A."/>
        </authorList>
    </citation>
    <scope>NUCLEOTIDE SEQUENCE [LARGE SCALE GENOMIC DNA]</scope>
    <source>
        <strain evidence="2">cv. AL8/78</strain>
    </source>
</reference>
<reference evidence="1" key="4">
    <citation type="submission" date="2019-03" db="UniProtKB">
        <authorList>
            <consortium name="EnsemblPlants"/>
        </authorList>
    </citation>
    <scope>IDENTIFICATION</scope>
</reference>
<accession>A0A452Z7E9</accession>
<evidence type="ECO:0000313" key="1">
    <source>
        <dbReference type="EnsemblPlants" id="AET1Gv20659000.1"/>
    </source>
</evidence>
<reference evidence="1" key="3">
    <citation type="journal article" date="2017" name="Nature">
        <title>Genome sequence of the progenitor of the wheat D genome Aegilops tauschii.</title>
        <authorList>
            <person name="Luo M.C."/>
            <person name="Gu Y.Q."/>
            <person name="Puiu D."/>
            <person name="Wang H."/>
            <person name="Twardziok S.O."/>
            <person name="Deal K.R."/>
            <person name="Huo N."/>
            <person name="Zhu T."/>
            <person name="Wang L."/>
            <person name="Wang Y."/>
            <person name="McGuire P.E."/>
            <person name="Liu S."/>
            <person name="Long H."/>
            <person name="Ramasamy R.K."/>
            <person name="Rodriguez J.C."/>
            <person name="Van S.L."/>
            <person name="Yuan L."/>
            <person name="Wang Z."/>
            <person name="Xia Z."/>
            <person name="Xiao L."/>
            <person name="Anderson O.D."/>
            <person name="Ouyang S."/>
            <person name="Liang Y."/>
            <person name="Zimin A.V."/>
            <person name="Pertea G."/>
            <person name="Qi P."/>
            <person name="Bennetzen J.L."/>
            <person name="Dai X."/>
            <person name="Dawson M.W."/>
            <person name="Muller H.G."/>
            <person name="Kugler K."/>
            <person name="Rivarola-Duarte L."/>
            <person name="Spannagl M."/>
            <person name="Mayer K.F.X."/>
            <person name="Lu F.H."/>
            <person name="Bevan M.W."/>
            <person name="Leroy P."/>
            <person name="Li P."/>
            <person name="You F.M."/>
            <person name="Sun Q."/>
            <person name="Liu Z."/>
            <person name="Lyons E."/>
            <person name="Wicker T."/>
            <person name="Salzberg S.L."/>
            <person name="Devos K.M."/>
            <person name="Dvorak J."/>
        </authorList>
    </citation>
    <scope>NUCLEOTIDE SEQUENCE [LARGE SCALE GENOMIC DNA]</scope>
    <source>
        <strain evidence="1">cv. AL8/78</strain>
    </source>
</reference>
<dbReference type="Gramene" id="AET1Gv20659000.1">
    <property type="protein sequence ID" value="AET1Gv20659000.1"/>
    <property type="gene ID" value="AET1Gv20659000"/>
</dbReference>
<dbReference type="AlphaFoldDB" id="A0A452Z7E9"/>
<protein>
    <submittedName>
        <fullName evidence="1">Uncharacterized protein</fullName>
    </submittedName>
</protein>
<sequence length="65" mass="7984">MRLWTSNDPDARHFRQNIRFFNGHFSFTTLYCHLDRDTTDIERMVFTPFEHMVKYITTYTHLVIV</sequence>
<dbReference type="EnsemblPlants" id="AET1Gv20659000.1">
    <property type="protein sequence ID" value="AET1Gv20659000.1"/>
    <property type="gene ID" value="AET1Gv20659000"/>
</dbReference>
<evidence type="ECO:0000313" key="2">
    <source>
        <dbReference type="Proteomes" id="UP000015105"/>
    </source>
</evidence>
<reference evidence="2" key="2">
    <citation type="journal article" date="2017" name="Nat. Plants">
        <title>The Aegilops tauschii genome reveals multiple impacts of transposons.</title>
        <authorList>
            <person name="Zhao G."/>
            <person name="Zou C."/>
            <person name="Li K."/>
            <person name="Wang K."/>
            <person name="Li T."/>
            <person name="Gao L."/>
            <person name="Zhang X."/>
            <person name="Wang H."/>
            <person name="Yang Z."/>
            <person name="Liu X."/>
            <person name="Jiang W."/>
            <person name="Mao L."/>
            <person name="Kong X."/>
            <person name="Jiao Y."/>
            <person name="Jia J."/>
        </authorList>
    </citation>
    <scope>NUCLEOTIDE SEQUENCE [LARGE SCALE GENOMIC DNA]</scope>
    <source>
        <strain evidence="2">cv. AL8/78</strain>
    </source>
</reference>
<dbReference type="STRING" id="200361.A0A452Z7E9"/>
<dbReference type="Proteomes" id="UP000015105">
    <property type="component" value="Chromosome 1D"/>
</dbReference>
<proteinExistence type="predicted"/>
<reference evidence="1" key="5">
    <citation type="journal article" date="2021" name="G3 (Bethesda)">
        <title>Aegilops tauschii genome assembly Aet v5.0 features greater sequence contiguity and improved annotation.</title>
        <authorList>
            <person name="Wang L."/>
            <person name="Zhu T."/>
            <person name="Rodriguez J.C."/>
            <person name="Deal K.R."/>
            <person name="Dubcovsky J."/>
            <person name="McGuire P.E."/>
            <person name="Lux T."/>
            <person name="Spannagl M."/>
            <person name="Mayer K.F.X."/>
            <person name="Baldrich P."/>
            <person name="Meyers B.C."/>
            <person name="Huo N."/>
            <person name="Gu Y.Q."/>
            <person name="Zhou H."/>
            <person name="Devos K.M."/>
            <person name="Bennetzen J.L."/>
            <person name="Unver T."/>
            <person name="Budak H."/>
            <person name="Gulick P.J."/>
            <person name="Galiba G."/>
            <person name="Kalapos B."/>
            <person name="Nelson D.R."/>
            <person name="Li P."/>
            <person name="You F.M."/>
            <person name="Luo M.C."/>
            <person name="Dvorak J."/>
        </authorList>
    </citation>
    <scope>NUCLEOTIDE SEQUENCE [LARGE SCALE GENOMIC DNA]</scope>
    <source>
        <strain evidence="1">cv. AL8/78</strain>
    </source>
</reference>
<keyword evidence="2" id="KW-1185">Reference proteome</keyword>
<organism evidence="1 2">
    <name type="scientific">Aegilops tauschii subsp. strangulata</name>
    <name type="common">Goatgrass</name>
    <dbReference type="NCBI Taxonomy" id="200361"/>
    <lineage>
        <taxon>Eukaryota</taxon>
        <taxon>Viridiplantae</taxon>
        <taxon>Streptophyta</taxon>
        <taxon>Embryophyta</taxon>
        <taxon>Tracheophyta</taxon>
        <taxon>Spermatophyta</taxon>
        <taxon>Magnoliopsida</taxon>
        <taxon>Liliopsida</taxon>
        <taxon>Poales</taxon>
        <taxon>Poaceae</taxon>
        <taxon>BOP clade</taxon>
        <taxon>Pooideae</taxon>
        <taxon>Triticodae</taxon>
        <taxon>Triticeae</taxon>
        <taxon>Triticinae</taxon>
        <taxon>Aegilops</taxon>
    </lineage>
</organism>